<accession>A0AA38HQP0</accession>
<name>A0AA38HQP0_9CUCU</name>
<dbReference type="GO" id="GO:0036297">
    <property type="term" value="P:interstrand cross-link repair"/>
    <property type="evidence" value="ECO:0007669"/>
    <property type="project" value="TreeGrafter"/>
</dbReference>
<proteinExistence type="inferred from homology"/>
<evidence type="ECO:0000313" key="7">
    <source>
        <dbReference type="EMBL" id="KAJ3640877.1"/>
    </source>
</evidence>
<feature type="compositionally biased region" description="Acidic residues" evidence="6">
    <location>
        <begin position="1279"/>
        <end position="1297"/>
    </location>
</feature>
<keyword evidence="2" id="KW-1017">Isopeptide bond</keyword>
<comment type="caution">
    <text evidence="7">The sequence shown here is derived from an EMBL/GenBank/DDBJ whole genome shotgun (WGS) entry which is preliminary data.</text>
</comment>
<dbReference type="GO" id="GO:0005634">
    <property type="term" value="C:nucleus"/>
    <property type="evidence" value="ECO:0007669"/>
    <property type="project" value="UniProtKB-SubCell"/>
</dbReference>
<evidence type="ECO:0000256" key="4">
    <source>
        <dbReference type="ARBA" id="ARBA00023242"/>
    </source>
</evidence>
<dbReference type="SUPFAM" id="SSF48371">
    <property type="entry name" value="ARM repeat"/>
    <property type="match status" value="1"/>
</dbReference>
<dbReference type="PANTHER" id="PTHR32086:SF0">
    <property type="entry name" value="FANCONI ANEMIA GROUP D2 PROTEIN"/>
    <property type="match status" value="1"/>
</dbReference>
<dbReference type="GO" id="GO:1990918">
    <property type="term" value="P:double-strand break repair involved in meiotic recombination"/>
    <property type="evidence" value="ECO:0007669"/>
    <property type="project" value="TreeGrafter"/>
</dbReference>
<dbReference type="InterPro" id="IPR029448">
    <property type="entry name" value="FANCD2"/>
</dbReference>
<organism evidence="7 8">
    <name type="scientific">Zophobas morio</name>
    <dbReference type="NCBI Taxonomy" id="2755281"/>
    <lineage>
        <taxon>Eukaryota</taxon>
        <taxon>Metazoa</taxon>
        <taxon>Ecdysozoa</taxon>
        <taxon>Arthropoda</taxon>
        <taxon>Hexapoda</taxon>
        <taxon>Insecta</taxon>
        <taxon>Pterygota</taxon>
        <taxon>Neoptera</taxon>
        <taxon>Endopterygota</taxon>
        <taxon>Coleoptera</taxon>
        <taxon>Polyphaga</taxon>
        <taxon>Cucujiformia</taxon>
        <taxon>Tenebrionidae</taxon>
        <taxon>Zophobas</taxon>
    </lineage>
</organism>
<dbReference type="Proteomes" id="UP001168821">
    <property type="component" value="Unassembled WGS sequence"/>
</dbReference>
<keyword evidence="8" id="KW-1185">Reference proteome</keyword>
<sequence>MTTQPGSGILTSNSQPAKNPSTEFFKTVMRDSGVKLVASDDPNVLTQEQALVVRDIDKHLDSDPDENIDKFLRGFRVLVKKEKYLRKALLATSFKKQGGSPETEVEIQQESLFRIFLKVSRLQKEIIDIVLDELTSTISDEEHDVPRLRLLLSQLRYLPHIKDPQSLTTKLLDILDIASFPSQLEILDSIPEILPDSEYSETASELIQMLDKSDDLASAIIDCLNALNLDADTRARIQDHILAKMLTGTSTKTFPVFLDFLMSDCTSRTLPGTLMKIRSSLNAIMGNDNPDKDKESSKVVIFTRLQKSAVTKVVSEGWLSLISNIKVHTDHKPIDLIILFMLHSNTKLKKRTIETTFRKRVKEGLFKCGLLEQGFDKYFPQQLLRDYFNSVVEIGSGLLRTSDDPVVTDFASTLFKLLFTHDYTIPTFRQEILENMVVLVGSSDQKNLTAILNILVELLDDVAKSPNHAIILMRLLEKIDTCESNDVRLVYEILCRLTCYDESLLGLKEEIHMVIRKHLSSSKRSLKLRGIIAGVVMAKHVAATMDDQSDLSLSEETILSVNQLKGSAKEAAAILELTNTSACTCPELLGLYYDELGSMLVKSDKVDKNFVTWLYDLVTNEFQHMYVAESVCDAINDLEFSKQFDINSEDEVDSLFAVNIAELTLKPEKNSILVLAPHFRLLRMLHFRHHNGDLSSIDALLGCGVILPKFEQRDSVGIEQLKQMADCVFHCINWFRETISGFVVQKEPKLRSKVIRRVDDLHELENLLLECLENVPSHKLPQSYFGSQSTNRSGSPIKEATKVGKAPRKKLKTREFVEDTSVAPCSSKPPPKTKLERNFTFREIDTDLVKLLKYPLTCAEMSSTVSITLNLNQFNFILTDYVAKLTKLTKKRDLGLSHLNIVAPSDLISDCHKVLLNVNQHFEVIIKKMDEIEQCDDNETTQLKLGFGLVLECLSVIFSWSGFQHSKRLDTLREILKSFRSDITSTPLNSVNLLTAELVNRLSDYTKYCSSLKQAVDLIATTEALFTLSPNPSTRSKIAKTAGTLLKQKWQTQSSTNVDVLIKSYLSSATIKTICGMVGTLQDEAPTLTTKSDSLDMLQTVTKSHFYIFYRNLWTSLHERVKTEVQSLTNSQHLTLWRTTALTMQGLMTVVKAQESKANLVCFLKKSVAILKIFLSHGIPILEIELKSEPDRVVEIFKTIQSNTRFLHHLCCYSKLMKDASLMTYVPQFRLTLETLVFRVKAALVANGCSAAFWMGNLRNRDLQGEDILSQSTEASREENEDEDEEMPSDDDLDDGGDQSGSEGSEVFG</sequence>
<evidence type="ECO:0000256" key="3">
    <source>
        <dbReference type="ARBA" id="ARBA00022843"/>
    </source>
</evidence>
<gene>
    <name evidence="7" type="ORF">Zmor_027411</name>
</gene>
<comment type="subcellular location">
    <subcellularLocation>
        <location evidence="1">Nucleus</location>
    </subcellularLocation>
</comment>
<feature type="region of interest" description="Disordered" evidence="6">
    <location>
        <begin position="1266"/>
        <end position="1309"/>
    </location>
</feature>
<dbReference type="GO" id="GO:0000793">
    <property type="term" value="C:condensed chromosome"/>
    <property type="evidence" value="ECO:0007669"/>
    <property type="project" value="TreeGrafter"/>
</dbReference>
<keyword evidence="4" id="KW-0539">Nucleus</keyword>
<evidence type="ECO:0008006" key="9">
    <source>
        <dbReference type="Google" id="ProtNLM"/>
    </source>
</evidence>
<dbReference type="PANTHER" id="PTHR32086">
    <property type="entry name" value="FANCONI ANEMIA GROUP D2 PROTEIN"/>
    <property type="match status" value="1"/>
</dbReference>
<dbReference type="GO" id="GO:0031573">
    <property type="term" value="P:mitotic intra-S DNA damage checkpoint signaling"/>
    <property type="evidence" value="ECO:0007669"/>
    <property type="project" value="TreeGrafter"/>
</dbReference>
<evidence type="ECO:0000256" key="2">
    <source>
        <dbReference type="ARBA" id="ARBA00022499"/>
    </source>
</evidence>
<evidence type="ECO:0000313" key="8">
    <source>
        <dbReference type="Proteomes" id="UP001168821"/>
    </source>
</evidence>
<comment type="similarity">
    <text evidence="5">Belongs to the Fanconi anemia protein FANCD2 family.</text>
</comment>
<feature type="compositionally biased region" description="Low complexity" evidence="6">
    <location>
        <begin position="1300"/>
        <end position="1309"/>
    </location>
</feature>
<dbReference type="GO" id="GO:0070182">
    <property type="term" value="F:DNA polymerase binding"/>
    <property type="evidence" value="ECO:0007669"/>
    <property type="project" value="TreeGrafter"/>
</dbReference>
<dbReference type="EMBL" id="JALNTZ010000009">
    <property type="protein sequence ID" value="KAJ3640877.1"/>
    <property type="molecule type" value="Genomic_DNA"/>
</dbReference>
<dbReference type="GO" id="GO:0007129">
    <property type="term" value="P:homologous chromosome pairing at meiosis"/>
    <property type="evidence" value="ECO:0007669"/>
    <property type="project" value="TreeGrafter"/>
</dbReference>
<evidence type="ECO:0000256" key="5">
    <source>
        <dbReference type="ARBA" id="ARBA00093456"/>
    </source>
</evidence>
<dbReference type="InterPro" id="IPR016024">
    <property type="entry name" value="ARM-type_fold"/>
</dbReference>
<reference evidence="7" key="1">
    <citation type="journal article" date="2023" name="G3 (Bethesda)">
        <title>Whole genome assemblies of Zophobas morio and Tenebrio molitor.</title>
        <authorList>
            <person name="Kaur S."/>
            <person name="Stinson S.A."/>
            <person name="diCenzo G.C."/>
        </authorList>
    </citation>
    <scope>NUCLEOTIDE SEQUENCE</scope>
    <source>
        <strain evidence="7">QUZm001</strain>
    </source>
</reference>
<evidence type="ECO:0000256" key="6">
    <source>
        <dbReference type="SAM" id="MobiDB-lite"/>
    </source>
</evidence>
<keyword evidence="3" id="KW-0832">Ubl conjugation</keyword>
<dbReference type="Pfam" id="PF14631">
    <property type="entry name" value="FancD2"/>
    <property type="match status" value="2"/>
</dbReference>
<protein>
    <recommendedName>
        <fullName evidence="9">Fanconi anemia group D2 protein</fullName>
    </recommendedName>
</protein>
<feature type="region of interest" description="Disordered" evidence="6">
    <location>
        <begin position="1"/>
        <end position="21"/>
    </location>
</feature>
<evidence type="ECO:0000256" key="1">
    <source>
        <dbReference type="ARBA" id="ARBA00004123"/>
    </source>
</evidence>